<keyword evidence="2" id="KW-1185">Reference proteome</keyword>
<evidence type="ECO:0000256" key="1">
    <source>
        <dbReference type="SAM" id="SignalP"/>
    </source>
</evidence>
<dbReference type="WBParaSite" id="ACRNAN_scaffold3311.g26960.t1">
    <property type="protein sequence ID" value="ACRNAN_scaffold3311.g26960.t1"/>
    <property type="gene ID" value="ACRNAN_scaffold3311.g26960"/>
</dbReference>
<feature type="chain" id="PRO_5037732130" evidence="1">
    <location>
        <begin position="19"/>
        <end position="75"/>
    </location>
</feature>
<evidence type="ECO:0000313" key="2">
    <source>
        <dbReference type="Proteomes" id="UP000887540"/>
    </source>
</evidence>
<keyword evidence="1" id="KW-0732">Signal</keyword>
<sequence length="75" mass="8367">MYKFTFVILLIVLSYGLCEDYDKINACSNALIACSKFCNGQEISCKQKCASEFAVKVCGGMSLFLYGDSIKNWLD</sequence>
<accession>A0A914DNY8</accession>
<evidence type="ECO:0000313" key="3">
    <source>
        <dbReference type="WBParaSite" id="ACRNAN_scaffold3311.g26960.t1"/>
    </source>
</evidence>
<organism evidence="2 3">
    <name type="scientific">Acrobeloides nanus</name>
    <dbReference type="NCBI Taxonomy" id="290746"/>
    <lineage>
        <taxon>Eukaryota</taxon>
        <taxon>Metazoa</taxon>
        <taxon>Ecdysozoa</taxon>
        <taxon>Nematoda</taxon>
        <taxon>Chromadorea</taxon>
        <taxon>Rhabditida</taxon>
        <taxon>Tylenchina</taxon>
        <taxon>Cephalobomorpha</taxon>
        <taxon>Cephaloboidea</taxon>
        <taxon>Cephalobidae</taxon>
        <taxon>Acrobeloides</taxon>
    </lineage>
</organism>
<name>A0A914DNY8_9BILA</name>
<protein>
    <submittedName>
        <fullName evidence="3">Uncharacterized protein</fullName>
    </submittedName>
</protein>
<proteinExistence type="predicted"/>
<dbReference type="Proteomes" id="UP000887540">
    <property type="component" value="Unplaced"/>
</dbReference>
<dbReference type="PROSITE" id="PS51257">
    <property type="entry name" value="PROKAR_LIPOPROTEIN"/>
    <property type="match status" value="1"/>
</dbReference>
<feature type="signal peptide" evidence="1">
    <location>
        <begin position="1"/>
        <end position="18"/>
    </location>
</feature>
<dbReference type="AlphaFoldDB" id="A0A914DNY8"/>
<reference evidence="3" key="1">
    <citation type="submission" date="2022-11" db="UniProtKB">
        <authorList>
            <consortium name="WormBaseParasite"/>
        </authorList>
    </citation>
    <scope>IDENTIFICATION</scope>
</reference>